<accession>A0A5B7CYY7</accession>
<comment type="caution">
    <text evidence="2">The sequence shown here is derived from an EMBL/GenBank/DDBJ whole genome shotgun (WGS) entry which is preliminary data.</text>
</comment>
<evidence type="ECO:0000313" key="2">
    <source>
        <dbReference type="EMBL" id="MPC14640.1"/>
    </source>
</evidence>
<protein>
    <submittedName>
        <fullName evidence="2">Uncharacterized protein</fullName>
    </submittedName>
</protein>
<dbReference type="Proteomes" id="UP000324222">
    <property type="component" value="Unassembled WGS sequence"/>
</dbReference>
<sequence length="83" mass="9143">MKWSGRGRGHGRRYEAYQIIDFFAARLLWVVVGVAGCGLEEAVTVWRTVHRGWRAGTASQHPTPLLGPRDPAVENPTADSDQG</sequence>
<dbReference type="AlphaFoldDB" id="A0A5B7CYY7"/>
<gene>
    <name evidence="2" type="ORF">E2C01_007410</name>
</gene>
<dbReference type="EMBL" id="VSRR010000368">
    <property type="protein sequence ID" value="MPC14640.1"/>
    <property type="molecule type" value="Genomic_DNA"/>
</dbReference>
<organism evidence="2 3">
    <name type="scientific">Portunus trituberculatus</name>
    <name type="common">Swimming crab</name>
    <name type="synonym">Neptunus trituberculatus</name>
    <dbReference type="NCBI Taxonomy" id="210409"/>
    <lineage>
        <taxon>Eukaryota</taxon>
        <taxon>Metazoa</taxon>
        <taxon>Ecdysozoa</taxon>
        <taxon>Arthropoda</taxon>
        <taxon>Crustacea</taxon>
        <taxon>Multicrustacea</taxon>
        <taxon>Malacostraca</taxon>
        <taxon>Eumalacostraca</taxon>
        <taxon>Eucarida</taxon>
        <taxon>Decapoda</taxon>
        <taxon>Pleocyemata</taxon>
        <taxon>Brachyura</taxon>
        <taxon>Eubrachyura</taxon>
        <taxon>Portunoidea</taxon>
        <taxon>Portunidae</taxon>
        <taxon>Portuninae</taxon>
        <taxon>Portunus</taxon>
    </lineage>
</organism>
<keyword evidence="3" id="KW-1185">Reference proteome</keyword>
<proteinExistence type="predicted"/>
<evidence type="ECO:0000256" key="1">
    <source>
        <dbReference type="SAM" id="MobiDB-lite"/>
    </source>
</evidence>
<evidence type="ECO:0000313" key="3">
    <source>
        <dbReference type="Proteomes" id="UP000324222"/>
    </source>
</evidence>
<feature type="region of interest" description="Disordered" evidence="1">
    <location>
        <begin position="56"/>
        <end position="83"/>
    </location>
</feature>
<reference evidence="2 3" key="1">
    <citation type="submission" date="2019-05" db="EMBL/GenBank/DDBJ databases">
        <title>Another draft genome of Portunus trituberculatus and its Hox gene families provides insights of decapod evolution.</title>
        <authorList>
            <person name="Jeong J.-H."/>
            <person name="Song I."/>
            <person name="Kim S."/>
            <person name="Choi T."/>
            <person name="Kim D."/>
            <person name="Ryu S."/>
            <person name="Kim W."/>
        </authorList>
    </citation>
    <scope>NUCLEOTIDE SEQUENCE [LARGE SCALE GENOMIC DNA]</scope>
    <source>
        <tissue evidence="2">Muscle</tissue>
    </source>
</reference>
<name>A0A5B7CYY7_PORTR</name>